<evidence type="ECO:0000256" key="7">
    <source>
        <dbReference type="ARBA" id="ARBA00022840"/>
    </source>
</evidence>
<organism evidence="12 13">
    <name type="scientific">Actinomadura alba</name>
    <dbReference type="NCBI Taxonomy" id="406431"/>
    <lineage>
        <taxon>Bacteria</taxon>
        <taxon>Bacillati</taxon>
        <taxon>Actinomycetota</taxon>
        <taxon>Actinomycetes</taxon>
        <taxon>Streptosporangiales</taxon>
        <taxon>Thermomonosporaceae</taxon>
        <taxon>Actinomadura</taxon>
    </lineage>
</organism>
<dbReference type="SMART" id="SM00387">
    <property type="entry name" value="HATPase_c"/>
    <property type="match status" value="1"/>
</dbReference>
<dbReference type="InterPro" id="IPR005467">
    <property type="entry name" value="His_kinase_dom"/>
</dbReference>
<dbReference type="InterPro" id="IPR055558">
    <property type="entry name" value="DUF7134"/>
</dbReference>
<feature type="transmembrane region" description="Helical" evidence="10">
    <location>
        <begin position="20"/>
        <end position="39"/>
    </location>
</feature>
<keyword evidence="6 12" id="KW-0418">Kinase</keyword>
<dbReference type="CDD" id="cd16917">
    <property type="entry name" value="HATPase_UhpB-NarQ-NarX-like"/>
    <property type="match status" value="1"/>
</dbReference>
<dbReference type="EC" id="2.7.13.3" evidence="2"/>
<evidence type="ECO:0000256" key="8">
    <source>
        <dbReference type="ARBA" id="ARBA00023012"/>
    </source>
</evidence>
<dbReference type="Pfam" id="PF02518">
    <property type="entry name" value="HATPase_c"/>
    <property type="match status" value="1"/>
</dbReference>
<proteinExistence type="predicted"/>
<dbReference type="GO" id="GO:0016301">
    <property type="term" value="F:kinase activity"/>
    <property type="evidence" value="ECO:0007669"/>
    <property type="project" value="UniProtKB-KW"/>
</dbReference>
<reference evidence="12 13" key="1">
    <citation type="submission" date="2020-06" db="EMBL/GenBank/DDBJ databases">
        <title>Actinomadura xiongansis sp. nov., isolated from soil of Baiyangdian.</title>
        <authorList>
            <person name="Zhang X."/>
        </authorList>
    </citation>
    <scope>NUCLEOTIDE SEQUENCE [LARGE SCALE GENOMIC DNA]</scope>
    <source>
        <strain evidence="12 13">HBUM206468</strain>
    </source>
</reference>
<dbReference type="PROSITE" id="PS50109">
    <property type="entry name" value="HIS_KIN"/>
    <property type="match status" value="1"/>
</dbReference>
<keyword evidence="3" id="KW-0597">Phosphoprotein</keyword>
<dbReference type="Pfam" id="PF07730">
    <property type="entry name" value="HisKA_3"/>
    <property type="match status" value="1"/>
</dbReference>
<keyword evidence="10" id="KW-0472">Membrane</keyword>
<keyword evidence="4" id="KW-0808">Transferase</keyword>
<dbReference type="InterPro" id="IPR003594">
    <property type="entry name" value="HATPase_dom"/>
</dbReference>
<feature type="transmembrane region" description="Helical" evidence="10">
    <location>
        <begin position="46"/>
        <end position="66"/>
    </location>
</feature>
<feature type="coiled-coil region" evidence="9">
    <location>
        <begin position="135"/>
        <end position="162"/>
    </location>
</feature>
<dbReference type="PANTHER" id="PTHR24421">
    <property type="entry name" value="NITRATE/NITRITE SENSOR PROTEIN NARX-RELATED"/>
    <property type="match status" value="1"/>
</dbReference>
<keyword evidence="13" id="KW-1185">Reference proteome</keyword>
<name>A0ABR7LU37_9ACTN</name>
<evidence type="ECO:0000256" key="9">
    <source>
        <dbReference type="SAM" id="Coils"/>
    </source>
</evidence>
<evidence type="ECO:0000256" key="10">
    <source>
        <dbReference type="SAM" id="Phobius"/>
    </source>
</evidence>
<dbReference type="Proteomes" id="UP000805614">
    <property type="component" value="Unassembled WGS sequence"/>
</dbReference>
<dbReference type="PANTHER" id="PTHR24421:SF10">
    <property type="entry name" value="NITRATE_NITRITE SENSOR PROTEIN NARQ"/>
    <property type="match status" value="1"/>
</dbReference>
<dbReference type="InterPro" id="IPR011712">
    <property type="entry name" value="Sig_transdc_His_kin_sub3_dim/P"/>
</dbReference>
<evidence type="ECO:0000256" key="1">
    <source>
        <dbReference type="ARBA" id="ARBA00000085"/>
    </source>
</evidence>
<evidence type="ECO:0000313" key="13">
    <source>
        <dbReference type="Proteomes" id="UP000805614"/>
    </source>
</evidence>
<comment type="catalytic activity">
    <reaction evidence="1">
        <text>ATP + protein L-histidine = ADP + protein N-phospho-L-histidine.</text>
        <dbReference type="EC" id="2.7.13.3"/>
    </reaction>
</comment>
<keyword evidence="8" id="KW-0902">Two-component regulatory system</keyword>
<accession>A0ABR7LU37</accession>
<dbReference type="EMBL" id="JABVEC010000016">
    <property type="protein sequence ID" value="MBC6467980.1"/>
    <property type="molecule type" value="Genomic_DNA"/>
</dbReference>
<keyword evidence="10" id="KW-0812">Transmembrane</keyword>
<evidence type="ECO:0000256" key="2">
    <source>
        <dbReference type="ARBA" id="ARBA00012438"/>
    </source>
</evidence>
<keyword evidence="7" id="KW-0067">ATP-binding</keyword>
<evidence type="ECO:0000256" key="6">
    <source>
        <dbReference type="ARBA" id="ARBA00022777"/>
    </source>
</evidence>
<keyword evidence="9" id="KW-0175">Coiled coil</keyword>
<evidence type="ECO:0000256" key="3">
    <source>
        <dbReference type="ARBA" id="ARBA00022553"/>
    </source>
</evidence>
<feature type="domain" description="Histidine kinase" evidence="11">
    <location>
        <begin position="178"/>
        <end position="368"/>
    </location>
</feature>
<protein>
    <recommendedName>
        <fullName evidence="2">histidine kinase</fullName>
        <ecNumber evidence="2">2.7.13.3</ecNumber>
    </recommendedName>
</protein>
<dbReference type="Pfam" id="PF23539">
    <property type="entry name" value="DUF7134"/>
    <property type="match status" value="1"/>
</dbReference>
<dbReference type="Gene3D" id="3.30.565.10">
    <property type="entry name" value="Histidine kinase-like ATPase, C-terminal domain"/>
    <property type="match status" value="1"/>
</dbReference>
<sequence length="372" mass="40471">MLPIAAWSVLMYGSNVGQRTVSEAEFIMLTLGLCVPLIWRRRWPRAVFVLIAVVAAVQWAAHIAALPPDLAVLIALYTVASRCGFRWGLTAAIVAEAGAIMEACQQWGLSWEQARSPAIFLTVVVAAVWVFGIYMNTRRAYLRSLEERAARLERERDTQVQVAMAAERARIARELHDVVAHNVSVIVVQADGAAYAIESDKERAKQALEAISATGRTALAEMRRLLGVLRESDDTGSYAPQPGIEQLTDLVDQIRASGMPLRFEIDGVPRELSQGLQLTVFRIVQEALTNTLKHAGTGATAHVNLHYGDDSVEVRVRDDGRGAAAADDGRGHGLVGMRERVAMYGGSALARARSGGGWEVVARLPVREAART</sequence>
<dbReference type="InterPro" id="IPR036890">
    <property type="entry name" value="HATPase_C_sf"/>
</dbReference>
<dbReference type="Gene3D" id="1.20.5.1930">
    <property type="match status" value="1"/>
</dbReference>
<evidence type="ECO:0000313" key="12">
    <source>
        <dbReference type="EMBL" id="MBC6467980.1"/>
    </source>
</evidence>
<evidence type="ECO:0000259" key="11">
    <source>
        <dbReference type="PROSITE" id="PS50109"/>
    </source>
</evidence>
<comment type="caution">
    <text evidence="12">The sequence shown here is derived from an EMBL/GenBank/DDBJ whole genome shotgun (WGS) entry which is preliminary data.</text>
</comment>
<keyword evidence="10" id="KW-1133">Transmembrane helix</keyword>
<feature type="transmembrane region" description="Helical" evidence="10">
    <location>
        <begin position="117"/>
        <end position="135"/>
    </location>
</feature>
<gene>
    <name evidence="12" type="ORF">HKK74_21135</name>
</gene>
<dbReference type="InterPro" id="IPR050482">
    <property type="entry name" value="Sensor_HK_TwoCompSys"/>
</dbReference>
<keyword evidence="5" id="KW-0547">Nucleotide-binding</keyword>
<dbReference type="SUPFAM" id="SSF55874">
    <property type="entry name" value="ATPase domain of HSP90 chaperone/DNA topoisomerase II/histidine kinase"/>
    <property type="match status" value="1"/>
</dbReference>
<evidence type="ECO:0000256" key="5">
    <source>
        <dbReference type="ARBA" id="ARBA00022741"/>
    </source>
</evidence>
<evidence type="ECO:0000256" key="4">
    <source>
        <dbReference type="ARBA" id="ARBA00022679"/>
    </source>
</evidence>